<dbReference type="Proteomes" id="UP000288716">
    <property type="component" value="Unassembled WGS sequence"/>
</dbReference>
<dbReference type="VEuPathDB" id="VectorBase:LDEU002928"/>
<sequence>MGIFVSIKSKFVMLSLIATTAVMNKNVAKLHYNSREAVETR</sequence>
<name>A0A443SNQ2_9ACAR</name>
<accession>A0A443SNQ2</accession>
<reference evidence="1 2" key="1">
    <citation type="journal article" date="2018" name="Gigascience">
        <title>Genomes of trombidid mites reveal novel predicted allergens and laterally-transferred genes associated with secondary metabolism.</title>
        <authorList>
            <person name="Dong X."/>
            <person name="Chaisiri K."/>
            <person name="Xia D."/>
            <person name="Armstrong S.D."/>
            <person name="Fang Y."/>
            <person name="Donnelly M.J."/>
            <person name="Kadowaki T."/>
            <person name="McGarry J.W."/>
            <person name="Darby A.C."/>
            <person name="Makepeace B.L."/>
        </authorList>
    </citation>
    <scope>NUCLEOTIDE SEQUENCE [LARGE SCALE GENOMIC DNA]</scope>
    <source>
        <strain evidence="1">UoL-UT</strain>
    </source>
</reference>
<protein>
    <submittedName>
        <fullName evidence="1">Uncharacterized protein</fullName>
    </submittedName>
</protein>
<gene>
    <name evidence="1" type="ORF">B4U80_09969</name>
</gene>
<proteinExistence type="predicted"/>
<evidence type="ECO:0000313" key="1">
    <source>
        <dbReference type="EMBL" id="RWS29113.1"/>
    </source>
</evidence>
<dbReference type="EMBL" id="NCKV01001067">
    <property type="protein sequence ID" value="RWS29113.1"/>
    <property type="molecule type" value="Genomic_DNA"/>
</dbReference>
<evidence type="ECO:0000313" key="2">
    <source>
        <dbReference type="Proteomes" id="UP000288716"/>
    </source>
</evidence>
<organism evidence="1 2">
    <name type="scientific">Leptotrombidium deliense</name>
    <dbReference type="NCBI Taxonomy" id="299467"/>
    <lineage>
        <taxon>Eukaryota</taxon>
        <taxon>Metazoa</taxon>
        <taxon>Ecdysozoa</taxon>
        <taxon>Arthropoda</taxon>
        <taxon>Chelicerata</taxon>
        <taxon>Arachnida</taxon>
        <taxon>Acari</taxon>
        <taxon>Acariformes</taxon>
        <taxon>Trombidiformes</taxon>
        <taxon>Prostigmata</taxon>
        <taxon>Anystina</taxon>
        <taxon>Parasitengona</taxon>
        <taxon>Trombiculoidea</taxon>
        <taxon>Trombiculidae</taxon>
        <taxon>Leptotrombidium</taxon>
    </lineage>
</organism>
<dbReference type="AlphaFoldDB" id="A0A443SNQ2"/>
<comment type="caution">
    <text evidence="1">The sequence shown here is derived from an EMBL/GenBank/DDBJ whole genome shotgun (WGS) entry which is preliminary data.</text>
</comment>
<keyword evidence="2" id="KW-1185">Reference proteome</keyword>